<accession>A0A4R8R260</accession>
<reference evidence="1 2" key="1">
    <citation type="journal article" date="2019" name="Sci. Rep.">
        <title>Extended insight into the Mycobacterium chelonae-abscessus complex through whole genome sequencing of Mycobacterium salmoniphilum outbreak and Mycobacterium salmoniphilum-like strains.</title>
        <authorList>
            <person name="Behra P.R.K."/>
            <person name="Das S."/>
            <person name="Pettersson B.M.F."/>
            <person name="Shirreff L."/>
            <person name="DuCote T."/>
            <person name="Jacobsson K.G."/>
            <person name="Ennis D.G."/>
            <person name="Kirsebom L.A."/>
        </authorList>
    </citation>
    <scope>NUCLEOTIDE SEQUENCE [LARGE SCALE GENOMIC DNA]</scope>
    <source>
        <strain evidence="1 2">CCUG 63697</strain>
    </source>
</reference>
<organism evidence="1 2">
    <name type="scientific">Mycobacteroides franklinii</name>
    <dbReference type="NCBI Taxonomy" id="948102"/>
    <lineage>
        <taxon>Bacteria</taxon>
        <taxon>Bacillati</taxon>
        <taxon>Actinomycetota</taxon>
        <taxon>Actinomycetes</taxon>
        <taxon>Mycobacteriales</taxon>
        <taxon>Mycobacteriaceae</taxon>
        <taxon>Mycobacteroides</taxon>
    </lineage>
</organism>
<sequence length="65" mass="6846">MSENSVEDVDQAELEAKLTLLQQIKASAEKTTVPSALKNLAEAYALTVGAKFGKLPGGIDVQVSK</sequence>
<keyword evidence="2" id="KW-1185">Reference proteome</keyword>
<comment type="caution">
    <text evidence="1">The sequence shown here is derived from an EMBL/GenBank/DDBJ whole genome shotgun (WGS) entry which is preliminary data.</text>
</comment>
<evidence type="ECO:0000313" key="2">
    <source>
        <dbReference type="Proteomes" id="UP000295165"/>
    </source>
</evidence>
<dbReference type="RefSeq" id="WP_134048758.1">
    <property type="nucleotide sequence ID" value="NZ_PECB01000003.1"/>
</dbReference>
<dbReference type="AlphaFoldDB" id="A0A4R8R260"/>
<gene>
    <name evidence="1" type="ORF">CCUG63697_01714</name>
</gene>
<name>A0A4R8R260_9MYCO</name>
<dbReference type="Proteomes" id="UP000295165">
    <property type="component" value="Unassembled WGS sequence"/>
</dbReference>
<evidence type="ECO:0000313" key="1">
    <source>
        <dbReference type="EMBL" id="TDZ50212.1"/>
    </source>
</evidence>
<proteinExistence type="predicted"/>
<dbReference type="EMBL" id="PECC01000027">
    <property type="protein sequence ID" value="TDZ50212.1"/>
    <property type="molecule type" value="Genomic_DNA"/>
</dbReference>
<protein>
    <submittedName>
        <fullName evidence="1">Uncharacterized protein</fullName>
    </submittedName>
</protein>